<evidence type="ECO:0000259" key="8">
    <source>
        <dbReference type="PROSITE" id="PS51192"/>
    </source>
</evidence>
<dbReference type="GO" id="GO:0006281">
    <property type="term" value="P:DNA repair"/>
    <property type="evidence" value="ECO:0007669"/>
    <property type="project" value="TreeGrafter"/>
</dbReference>
<evidence type="ECO:0000256" key="6">
    <source>
        <dbReference type="ARBA" id="ARBA00044535"/>
    </source>
</evidence>
<dbReference type="PROSITE" id="PS51192">
    <property type="entry name" value="HELICASE_ATP_BIND_1"/>
    <property type="match status" value="1"/>
</dbReference>
<dbReference type="InterPro" id="IPR027417">
    <property type="entry name" value="P-loop_NTPase"/>
</dbReference>
<evidence type="ECO:0000313" key="10">
    <source>
        <dbReference type="EMBL" id="MBS4222289.1"/>
    </source>
</evidence>
<dbReference type="InterPro" id="IPR014001">
    <property type="entry name" value="Helicase_ATP-bd"/>
</dbReference>
<dbReference type="GO" id="GO:0005737">
    <property type="term" value="C:cytoplasm"/>
    <property type="evidence" value="ECO:0007669"/>
    <property type="project" value="TreeGrafter"/>
</dbReference>
<dbReference type="InterPro" id="IPR001650">
    <property type="entry name" value="Helicase_C-like"/>
</dbReference>
<dbReference type="NCBIfam" id="TIGR00614">
    <property type="entry name" value="recQ_fam"/>
    <property type="match status" value="1"/>
</dbReference>
<dbReference type="GO" id="GO:0016787">
    <property type="term" value="F:hydrolase activity"/>
    <property type="evidence" value="ECO:0007669"/>
    <property type="project" value="UniProtKB-KW"/>
</dbReference>
<comment type="caution">
    <text evidence="10">The sequence shown here is derived from an EMBL/GenBank/DDBJ whole genome shotgun (WGS) entry which is preliminary data.</text>
</comment>
<evidence type="ECO:0000256" key="1">
    <source>
        <dbReference type="ARBA" id="ARBA00022741"/>
    </source>
</evidence>
<reference evidence="10 11" key="1">
    <citation type="submission" date="2021-05" db="EMBL/GenBank/DDBJ databases">
        <title>Novel Bacillus species.</title>
        <authorList>
            <person name="Liu G."/>
        </authorList>
    </citation>
    <scope>NUCLEOTIDE SEQUENCE [LARGE SCALE GENOMIC DNA]</scope>
    <source>
        <strain evidence="10 11">FJAT-49682</strain>
    </source>
</reference>
<evidence type="ECO:0000256" key="5">
    <source>
        <dbReference type="ARBA" id="ARBA00023125"/>
    </source>
</evidence>
<dbReference type="PANTHER" id="PTHR13710">
    <property type="entry name" value="DNA HELICASE RECQ FAMILY MEMBER"/>
    <property type="match status" value="1"/>
</dbReference>
<dbReference type="SMART" id="SM00490">
    <property type="entry name" value="HELICc"/>
    <property type="match status" value="1"/>
</dbReference>
<keyword evidence="4" id="KW-0067">ATP-binding</keyword>
<dbReference type="AlphaFoldDB" id="A0A942UQR0"/>
<dbReference type="GO" id="GO:0005524">
    <property type="term" value="F:ATP binding"/>
    <property type="evidence" value="ECO:0007669"/>
    <property type="project" value="UniProtKB-KW"/>
</dbReference>
<keyword evidence="2" id="KW-0378">Hydrolase</keyword>
<evidence type="ECO:0000256" key="7">
    <source>
        <dbReference type="ARBA" id="ARBA00044550"/>
    </source>
</evidence>
<dbReference type="PROSITE" id="PS00690">
    <property type="entry name" value="DEAH_ATP_HELICASE"/>
    <property type="match status" value="1"/>
</dbReference>
<dbReference type="SMART" id="SM00487">
    <property type="entry name" value="DEXDc"/>
    <property type="match status" value="1"/>
</dbReference>
<dbReference type="PROSITE" id="PS51194">
    <property type="entry name" value="HELICASE_CTER"/>
    <property type="match status" value="1"/>
</dbReference>
<dbReference type="GO" id="GO:0030894">
    <property type="term" value="C:replisome"/>
    <property type="evidence" value="ECO:0007669"/>
    <property type="project" value="TreeGrafter"/>
</dbReference>
<dbReference type="InterPro" id="IPR002464">
    <property type="entry name" value="DNA/RNA_helicase_DEAH_CS"/>
</dbReference>
<dbReference type="InterPro" id="IPR004589">
    <property type="entry name" value="DNA_helicase_ATP-dep_RecQ"/>
</dbReference>
<sequence length="485" mass="55709">MKKKEILKRIFGFSSFRVGQEEIIEAVLNKNDVMAMLPTGTGKSLCYQLPGYILPGTVLIVSPLISLMQDQVEQLRMIGERKAVALNSFLSHKEKNMALQRLSTYRFIYISPEMLGSEYVIKRLQQINISLFVIDEAHCISQWGHDFRPDYLNLGSIRNKLGNPPALALTATAAKEVREDIKRYLLLSNPKEIVFSVDRPNISLVVEKLDSFAEKKERVLKLAGFFEKPGIIYFSSKRMAEETAEFLRSNGIEGVAAYHGGMEQEQRILIQQQFLYDQLNIICATSAFGMGINKNNIRFIIHFHLPGQIESYLQEIGRAGRDGEPSIAILLYNSGDELLPIQLMESELPENWQIESFFTQANSKNFQELASELNLTETQLRFLTFYFFKASNNTVENVKAIRKARQAFKFKKIQQMTNWIHAGGCRRSNVMSFFDEQLVNAQTNCCDFCEVELKFYQEKKKIDKIPVLNSWKDILMELLLERKNS</sequence>
<dbReference type="GO" id="GO:0006310">
    <property type="term" value="P:DNA recombination"/>
    <property type="evidence" value="ECO:0007669"/>
    <property type="project" value="InterPro"/>
</dbReference>
<dbReference type="CDD" id="cd17920">
    <property type="entry name" value="DEXHc_RecQ"/>
    <property type="match status" value="1"/>
</dbReference>
<feature type="domain" description="Helicase C-terminal" evidence="9">
    <location>
        <begin position="218"/>
        <end position="365"/>
    </location>
</feature>
<dbReference type="InterPro" id="IPR032284">
    <property type="entry name" value="RecQ_Zn-bd"/>
</dbReference>
<keyword evidence="3 10" id="KW-0347">Helicase</keyword>
<proteinExistence type="predicted"/>
<evidence type="ECO:0000313" key="11">
    <source>
        <dbReference type="Proteomes" id="UP000676456"/>
    </source>
</evidence>
<dbReference type="Pfam" id="PF00271">
    <property type="entry name" value="Helicase_C"/>
    <property type="match status" value="1"/>
</dbReference>
<dbReference type="Proteomes" id="UP000676456">
    <property type="component" value="Unassembled WGS sequence"/>
</dbReference>
<keyword evidence="1" id="KW-0547">Nucleotide-binding</keyword>
<evidence type="ECO:0000256" key="3">
    <source>
        <dbReference type="ARBA" id="ARBA00022806"/>
    </source>
</evidence>
<dbReference type="Gene3D" id="3.40.50.300">
    <property type="entry name" value="P-loop containing nucleotide triphosphate hydrolases"/>
    <property type="match status" value="2"/>
</dbReference>
<feature type="domain" description="Helicase ATP-binding" evidence="8">
    <location>
        <begin position="24"/>
        <end position="191"/>
    </location>
</feature>
<dbReference type="Pfam" id="PF16124">
    <property type="entry name" value="RecQ_Zn_bind"/>
    <property type="match status" value="1"/>
</dbReference>
<dbReference type="FunFam" id="3.40.50.300:FF:001363">
    <property type="entry name" value="ATP-dependent DNA helicase RecQ"/>
    <property type="match status" value="1"/>
</dbReference>
<protein>
    <recommendedName>
        <fullName evidence="6">ATP-dependent DNA helicase RecQ</fullName>
    </recommendedName>
    <alternativeName>
        <fullName evidence="7">DNA 3'-5' helicase RecQ</fullName>
    </alternativeName>
</protein>
<name>A0A942UQR0_9BACI</name>
<dbReference type="PANTHER" id="PTHR13710:SF84">
    <property type="entry name" value="ATP-DEPENDENT DNA HELICASE RECS-RELATED"/>
    <property type="match status" value="1"/>
</dbReference>
<evidence type="ECO:0000256" key="4">
    <source>
        <dbReference type="ARBA" id="ARBA00022840"/>
    </source>
</evidence>
<organism evidence="10 11">
    <name type="scientific">Lederbergia citrea</name>
    <dbReference type="NCBI Taxonomy" id="2833581"/>
    <lineage>
        <taxon>Bacteria</taxon>
        <taxon>Bacillati</taxon>
        <taxon>Bacillota</taxon>
        <taxon>Bacilli</taxon>
        <taxon>Bacillales</taxon>
        <taxon>Bacillaceae</taxon>
        <taxon>Lederbergia</taxon>
    </lineage>
</organism>
<dbReference type="GO" id="GO:0003677">
    <property type="term" value="F:DNA binding"/>
    <property type="evidence" value="ECO:0007669"/>
    <property type="project" value="UniProtKB-KW"/>
</dbReference>
<keyword evidence="11" id="KW-1185">Reference proteome</keyword>
<evidence type="ECO:0000256" key="2">
    <source>
        <dbReference type="ARBA" id="ARBA00022801"/>
    </source>
</evidence>
<keyword evidence="5" id="KW-0238">DNA-binding</keyword>
<evidence type="ECO:0000259" key="9">
    <source>
        <dbReference type="PROSITE" id="PS51194"/>
    </source>
</evidence>
<dbReference type="SUPFAM" id="SSF52540">
    <property type="entry name" value="P-loop containing nucleoside triphosphate hydrolases"/>
    <property type="match status" value="1"/>
</dbReference>
<gene>
    <name evidence="10" type="ORF">KHA91_05895</name>
</gene>
<dbReference type="EMBL" id="JAGYPN010000001">
    <property type="protein sequence ID" value="MBS4222289.1"/>
    <property type="molecule type" value="Genomic_DNA"/>
</dbReference>
<dbReference type="GO" id="GO:0043138">
    <property type="term" value="F:3'-5' DNA helicase activity"/>
    <property type="evidence" value="ECO:0007669"/>
    <property type="project" value="TreeGrafter"/>
</dbReference>
<dbReference type="InterPro" id="IPR011545">
    <property type="entry name" value="DEAD/DEAH_box_helicase_dom"/>
</dbReference>
<dbReference type="GO" id="GO:0009378">
    <property type="term" value="F:four-way junction helicase activity"/>
    <property type="evidence" value="ECO:0007669"/>
    <property type="project" value="TreeGrafter"/>
</dbReference>
<dbReference type="RefSeq" id="WP_213097244.1">
    <property type="nucleotide sequence ID" value="NZ_JAGYPK010000001.1"/>
</dbReference>
<accession>A0A942UQR0</accession>
<dbReference type="Pfam" id="PF00270">
    <property type="entry name" value="DEAD"/>
    <property type="match status" value="1"/>
</dbReference>
<dbReference type="GO" id="GO:0043590">
    <property type="term" value="C:bacterial nucleoid"/>
    <property type="evidence" value="ECO:0007669"/>
    <property type="project" value="TreeGrafter"/>
</dbReference>